<proteinExistence type="predicted"/>
<evidence type="ECO:0000256" key="2">
    <source>
        <dbReference type="SAM" id="Phobius"/>
    </source>
</evidence>
<dbReference type="AlphaFoldDB" id="A0A0G4GRV4"/>
<keyword evidence="4" id="KW-1185">Reference proteome</keyword>
<protein>
    <submittedName>
        <fullName evidence="3">Uncharacterized protein</fullName>
    </submittedName>
</protein>
<evidence type="ECO:0000313" key="3">
    <source>
        <dbReference type="EMBL" id="CEM33355.1"/>
    </source>
</evidence>
<reference evidence="3 4" key="1">
    <citation type="submission" date="2014-11" db="EMBL/GenBank/DDBJ databases">
        <authorList>
            <person name="Zhu J."/>
            <person name="Qi W."/>
            <person name="Song R."/>
        </authorList>
    </citation>
    <scope>NUCLEOTIDE SEQUENCE [LARGE SCALE GENOMIC DNA]</scope>
</reference>
<dbReference type="VEuPathDB" id="CryptoDB:Vbra_18512"/>
<feature type="transmembrane region" description="Helical" evidence="2">
    <location>
        <begin position="86"/>
        <end position="116"/>
    </location>
</feature>
<sequence length="220" mass="23980">MFKKKADAKASPPCGDSTYPAFDEEAPAPTAAGRTHTTKEISLKISKEGTEGKEGTEMKEMKEMKAGEKRLLTDYLGVWPAAGRTFFLVAATALVLLFGFLSVSVFLLFCTAFVMLNGKTPIVTPVHHEAPPPPPYHPSPPVRTHFSERAHGQRSATTDIAYSVGVESMRRLARAGQVFELSYVSDVTHKTHRIVVHEKDMKELTSAAVDIHSVPSQSAS</sequence>
<accession>A0A0G4GRV4</accession>
<name>A0A0G4GRV4_VITBC</name>
<dbReference type="InParanoid" id="A0A0G4GRV4"/>
<gene>
    <name evidence="3" type="ORF">Vbra_18512</name>
</gene>
<organism evidence="3 4">
    <name type="scientific">Vitrella brassicaformis (strain CCMP3155)</name>
    <dbReference type="NCBI Taxonomy" id="1169540"/>
    <lineage>
        <taxon>Eukaryota</taxon>
        <taxon>Sar</taxon>
        <taxon>Alveolata</taxon>
        <taxon>Colpodellida</taxon>
        <taxon>Vitrellaceae</taxon>
        <taxon>Vitrella</taxon>
    </lineage>
</organism>
<keyword evidence="2" id="KW-0472">Membrane</keyword>
<keyword evidence="2" id="KW-1133">Transmembrane helix</keyword>
<dbReference type="Proteomes" id="UP000041254">
    <property type="component" value="Unassembled WGS sequence"/>
</dbReference>
<evidence type="ECO:0000256" key="1">
    <source>
        <dbReference type="SAM" id="MobiDB-lite"/>
    </source>
</evidence>
<feature type="region of interest" description="Disordered" evidence="1">
    <location>
        <begin position="1"/>
        <end position="39"/>
    </location>
</feature>
<dbReference type="EMBL" id="CDMY01000781">
    <property type="protein sequence ID" value="CEM33355.1"/>
    <property type="molecule type" value="Genomic_DNA"/>
</dbReference>
<keyword evidence="2" id="KW-0812">Transmembrane</keyword>
<evidence type="ECO:0000313" key="4">
    <source>
        <dbReference type="Proteomes" id="UP000041254"/>
    </source>
</evidence>